<gene>
    <name evidence="2" type="ORF">HMPREF1090_03502</name>
</gene>
<sequence length="316" mass="35030">MKGRNDTWTDMAAAAAFAVVLGISAFWGQPDRAYDQARGRTGSAYGRMYEQAGPEDENGNPVSKADAYPDTAGAVQAAEGPGENPARPGGEDAEILPDVTESQKAVLDEIMEALEAQDLESAARVMDRGEEELLTLFYEVMDGTRYLYDGQSFSLSIEGKGLVLTMPKILYYGAFKAGRPEGDCTALQVVELDAPRYDYSQGLWKDGKMEGDGHTGYCYYENSPRGEARDVCKTGRFSGDRLEGEVTYTTLNQEGETSTWKLEVKDGTVQLDDRWIHIEERGEYQLMSQEDDSHAYIMDEKLAGQPVWINLLAWEE</sequence>
<evidence type="ECO:0000313" key="2">
    <source>
        <dbReference type="EMBL" id="ENZ12376.1"/>
    </source>
</evidence>
<dbReference type="HOGENOM" id="CLU_076549_0_0_9"/>
<dbReference type="SUPFAM" id="SSF82185">
    <property type="entry name" value="Histone H3 K4-specific methyltransferase SET7/9 N-terminal domain"/>
    <property type="match status" value="1"/>
</dbReference>
<reference evidence="2 3" key="1">
    <citation type="submission" date="2013-01" db="EMBL/GenBank/DDBJ databases">
        <title>The Genome Sequence of Clostridium clostridioforme 90A8.</title>
        <authorList>
            <consortium name="The Broad Institute Genome Sequencing Platform"/>
            <person name="Earl A."/>
            <person name="Ward D."/>
            <person name="Feldgarden M."/>
            <person name="Gevers D."/>
            <person name="Courvalin P."/>
            <person name="Lambert T."/>
            <person name="Walker B."/>
            <person name="Young S.K."/>
            <person name="Zeng Q."/>
            <person name="Gargeya S."/>
            <person name="Fitzgerald M."/>
            <person name="Haas B."/>
            <person name="Abouelleil A."/>
            <person name="Alvarado L."/>
            <person name="Arachchi H.M."/>
            <person name="Berlin A.M."/>
            <person name="Chapman S.B."/>
            <person name="Dewar J."/>
            <person name="Goldberg J."/>
            <person name="Griggs A."/>
            <person name="Gujja S."/>
            <person name="Hansen M."/>
            <person name="Howarth C."/>
            <person name="Imamovic A."/>
            <person name="Larimer J."/>
            <person name="McCowan C."/>
            <person name="Murphy C."/>
            <person name="Neiman D."/>
            <person name="Pearson M."/>
            <person name="Priest M."/>
            <person name="Roberts A."/>
            <person name="Saif S."/>
            <person name="Shea T."/>
            <person name="Sisk P."/>
            <person name="Sykes S."/>
            <person name="Wortman J."/>
            <person name="Nusbaum C."/>
            <person name="Birren B."/>
        </authorList>
    </citation>
    <scope>NUCLEOTIDE SEQUENCE [LARGE SCALE GENOMIC DNA]</scope>
    <source>
        <strain evidence="2 3">90A8</strain>
    </source>
</reference>
<proteinExistence type="predicted"/>
<dbReference type="PATRIC" id="fig|999408.3.peg.3784"/>
<dbReference type="RefSeq" id="WP_002593620.1">
    <property type="nucleotide sequence ID" value="NZ_KB850979.1"/>
</dbReference>
<dbReference type="EMBL" id="AGYR01000039">
    <property type="protein sequence ID" value="ENZ12376.1"/>
    <property type="molecule type" value="Genomic_DNA"/>
</dbReference>
<evidence type="ECO:0000313" key="3">
    <source>
        <dbReference type="Proteomes" id="UP000013085"/>
    </source>
</evidence>
<dbReference type="Proteomes" id="UP000013085">
    <property type="component" value="Unassembled WGS sequence"/>
</dbReference>
<comment type="caution">
    <text evidence="2">The sequence shown here is derived from an EMBL/GenBank/DDBJ whole genome shotgun (WGS) entry which is preliminary data.</text>
</comment>
<accession>A0A0E2H7V0</accession>
<protein>
    <submittedName>
        <fullName evidence="2">Uncharacterized protein</fullName>
    </submittedName>
</protein>
<feature type="region of interest" description="Disordered" evidence="1">
    <location>
        <begin position="75"/>
        <end position="95"/>
    </location>
</feature>
<name>A0A0E2H7V0_9FIRM</name>
<organism evidence="2 3">
    <name type="scientific">[Clostridium] clostridioforme 90A8</name>
    <dbReference type="NCBI Taxonomy" id="999408"/>
    <lineage>
        <taxon>Bacteria</taxon>
        <taxon>Bacillati</taxon>
        <taxon>Bacillota</taxon>
        <taxon>Clostridia</taxon>
        <taxon>Lachnospirales</taxon>
        <taxon>Lachnospiraceae</taxon>
        <taxon>Enterocloster</taxon>
    </lineage>
</organism>
<dbReference type="AlphaFoldDB" id="A0A0E2H7V0"/>
<evidence type="ECO:0000256" key="1">
    <source>
        <dbReference type="SAM" id="MobiDB-lite"/>
    </source>
</evidence>